<reference evidence="1 2" key="1">
    <citation type="submission" date="2018-02" db="EMBL/GenBank/DDBJ databases">
        <title>Full genome sequencing of a novel polyvalent bacteriophage as one of T4-Family member.</title>
        <authorList>
            <person name="Kawasaki T."/>
            <person name="Saad A.M."/>
            <person name="Yamada T."/>
        </authorList>
    </citation>
    <scope>NUCLEOTIDE SEQUENCE [LARGE SCALE GENOMIC DNA]</scope>
    <source>
        <strain evidence="1 2">EcS1</strain>
    </source>
</reference>
<proteinExistence type="predicted"/>
<evidence type="ECO:0000313" key="1">
    <source>
        <dbReference type="EMBL" id="BBC78204.1"/>
    </source>
</evidence>
<evidence type="ECO:0000313" key="2">
    <source>
        <dbReference type="Proteomes" id="UP000250157"/>
    </source>
</evidence>
<name>A0A2Z5ZCL4_9CAUD</name>
<keyword evidence="2" id="KW-1185">Reference proteome</keyword>
<dbReference type="Proteomes" id="UP000250157">
    <property type="component" value="Segment"/>
</dbReference>
<dbReference type="EMBL" id="LC371242">
    <property type="protein sequence ID" value="BBC78204.1"/>
    <property type="molecule type" value="Genomic_DNA"/>
</dbReference>
<protein>
    <submittedName>
        <fullName evidence="1">Uncharacterized protein</fullName>
    </submittedName>
</protein>
<organism evidence="1 2">
    <name type="scientific">Escherichia phage EcS1</name>
    <dbReference type="NCBI Taxonomy" id="2083276"/>
    <lineage>
        <taxon>Viruses</taxon>
        <taxon>Duplodnaviria</taxon>
        <taxon>Heunggongvirae</taxon>
        <taxon>Uroviricota</taxon>
        <taxon>Caudoviricetes</taxon>
        <taxon>Pantevenvirales</taxon>
        <taxon>Straboviridae</taxon>
        <taxon>Tevenvirinae</taxon>
        <taxon>Kagamiyamavirus</taxon>
        <taxon>Kagamiyamavirus ecs1</taxon>
    </lineage>
</organism>
<dbReference type="GeneID" id="65108343"/>
<sequence length="94" mass="10581">MLQNNHVIITTSKQQMEIKMSERIVILIDTELQALTTGQIPTTARAVVRSSAVVGLVEDLHGRVRITIKPTEYSAPKSYYILNSFDEVAKFMCK</sequence>
<dbReference type="KEGG" id="vg:65108343"/>
<accession>A0A2Z5ZCL4</accession>
<dbReference type="RefSeq" id="YP_010090851.1">
    <property type="nucleotide sequence ID" value="NC_055721.1"/>
</dbReference>